<evidence type="ECO:0000313" key="2">
    <source>
        <dbReference type="Proteomes" id="UP001623348"/>
    </source>
</evidence>
<reference evidence="1 2" key="1">
    <citation type="submission" date="2024-06" db="EMBL/GenBank/DDBJ databases">
        <title>The draft genome of Grus japonensis, version 3.</title>
        <authorList>
            <person name="Nabeshima K."/>
            <person name="Suzuki S."/>
            <person name="Onuma M."/>
        </authorList>
    </citation>
    <scope>NUCLEOTIDE SEQUENCE [LARGE SCALE GENOMIC DNA]</scope>
    <source>
        <strain evidence="1 2">451A</strain>
    </source>
</reference>
<dbReference type="Proteomes" id="UP001623348">
    <property type="component" value="Unassembled WGS sequence"/>
</dbReference>
<dbReference type="AlphaFoldDB" id="A0ABC9WLF0"/>
<dbReference type="PANTHER" id="PTHR33395:SF22">
    <property type="entry name" value="REVERSE TRANSCRIPTASE DOMAIN-CONTAINING PROTEIN"/>
    <property type="match status" value="1"/>
</dbReference>
<accession>A0ABC9WLF0</accession>
<name>A0ABC9WLF0_GRUJA</name>
<organism evidence="1 2">
    <name type="scientific">Grus japonensis</name>
    <name type="common">Japanese crane</name>
    <name type="synonym">Red-crowned crane</name>
    <dbReference type="NCBI Taxonomy" id="30415"/>
    <lineage>
        <taxon>Eukaryota</taxon>
        <taxon>Metazoa</taxon>
        <taxon>Chordata</taxon>
        <taxon>Craniata</taxon>
        <taxon>Vertebrata</taxon>
        <taxon>Euteleostomi</taxon>
        <taxon>Archelosauria</taxon>
        <taxon>Archosauria</taxon>
        <taxon>Dinosauria</taxon>
        <taxon>Saurischia</taxon>
        <taxon>Theropoda</taxon>
        <taxon>Coelurosauria</taxon>
        <taxon>Aves</taxon>
        <taxon>Neognathae</taxon>
        <taxon>Neoaves</taxon>
        <taxon>Gruiformes</taxon>
        <taxon>Gruidae</taxon>
        <taxon>Grus</taxon>
    </lineage>
</organism>
<gene>
    <name evidence="1" type="ORF">GRJ2_001092700</name>
</gene>
<sequence>MNSVSPPRWPVMRYLLLQSLESEDHECGNSDFPFVDTEIVRDQLYQLNVHKSMGPDGIHPRVLKELEDIMAGPLSIIYQRSWESRDVPADWKLDNVIPIYKKGVREDPGNYRPVSLTSVPGKIMEKIILCTIEVHLNNNAIIGHSQHGFTKEKSCLTNLISFYDKVTCLVEKLQMGREKNIRNSGWHKAYCSPFFIAYFMSPGKDAAGLAGPDKREHCTAKEPMRSVITDFVID</sequence>
<comment type="caution">
    <text evidence="1">The sequence shown here is derived from an EMBL/GenBank/DDBJ whole genome shotgun (WGS) entry which is preliminary data.</text>
</comment>
<keyword evidence="2" id="KW-1185">Reference proteome</keyword>
<evidence type="ECO:0000313" key="1">
    <source>
        <dbReference type="EMBL" id="GAB0186274.1"/>
    </source>
</evidence>
<dbReference type="EMBL" id="BAAFJT010000003">
    <property type="protein sequence ID" value="GAB0186274.1"/>
    <property type="molecule type" value="Genomic_DNA"/>
</dbReference>
<dbReference type="PANTHER" id="PTHR33395">
    <property type="entry name" value="TRANSCRIPTASE, PUTATIVE-RELATED-RELATED"/>
    <property type="match status" value="1"/>
</dbReference>
<protein>
    <submittedName>
        <fullName evidence="1">Mitochondrial enolase superfamily member 1</fullName>
    </submittedName>
</protein>
<proteinExistence type="predicted"/>